<keyword evidence="2" id="KW-1185">Reference proteome</keyword>
<protein>
    <submittedName>
        <fullName evidence="1">Uncharacterized protein</fullName>
    </submittedName>
</protein>
<gene>
    <name evidence="1" type="ORF">ANCDUO_05489</name>
</gene>
<accession>A0A0C2DND6</accession>
<organism evidence="1 2">
    <name type="scientific">Ancylostoma duodenale</name>
    <dbReference type="NCBI Taxonomy" id="51022"/>
    <lineage>
        <taxon>Eukaryota</taxon>
        <taxon>Metazoa</taxon>
        <taxon>Ecdysozoa</taxon>
        <taxon>Nematoda</taxon>
        <taxon>Chromadorea</taxon>
        <taxon>Rhabditida</taxon>
        <taxon>Rhabditina</taxon>
        <taxon>Rhabditomorpha</taxon>
        <taxon>Strongyloidea</taxon>
        <taxon>Ancylostomatidae</taxon>
        <taxon>Ancylostomatinae</taxon>
        <taxon>Ancylostoma</taxon>
    </lineage>
</organism>
<name>A0A0C2DND6_9BILA</name>
<dbReference type="EMBL" id="KN728188">
    <property type="protein sequence ID" value="KIH64202.1"/>
    <property type="molecule type" value="Genomic_DNA"/>
</dbReference>
<dbReference type="AlphaFoldDB" id="A0A0C2DND6"/>
<sequence>MASEMSRVNNFCCECAATQSRCSADNCPCVAARKTCDEHCESTRITPGNLPFSQITQGRLLLLDLFCL</sequence>
<evidence type="ECO:0000313" key="1">
    <source>
        <dbReference type="EMBL" id="KIH64202.1"/>
    </source>
</evidence>
<dbReference type="Proteomes" id="UP000054047">
    <property type="component" value="Unassembled WGS sequence"/>
</dbReference>
<proteinExistence type="predicted"/>
<reference evidence="1 2" key="1">
    <citation type="submission" date="2013-12" db="EMBL/GenBank/DDBJ databases">
        <title>Draft genome of the parsitic nematode Ancylostoma duodenale.</title>
        <authorList>
            <person name="Mitreva M."/>
        </authorList>
    </citation>
    <scope>NUCLEOTIDE SEQUENCE [LARGE SCALE GENOMIC DNA]</scope>
    <source>
        <strain evidence="1 2">Zhejiang</strain>
    </source>
</reference>
<evidence type="ECO:0000313" key="2">
    <source>
        <dbReference type="Proteomes" id="UP000054047"/>
    </source>
</evidence>
<dbReference type="OrthoDB" id="10441335at2759"/>